<name>F4S0A9_MELLP</name>
<dbReference type="Proteomes" id="UP000001072">
    <property type="component" value="Unassembled WGS sequence"/>
</dbReference>
<keyword evidence="2" id="KW-1185">Reference proteome</keyword>
<evidence type="ECO:0008006" key="3">
    <source>
        <dbReference type="Google" id="ProtNLM"/>
    </source>
</evidence>
<organism evidence="2">
    <name type="scientific">Melampsora larici-populina (strain 98AG31 / pathotype 3-4-7)</name>
    <name type="common">Poplar leaf rust fungus</name>
    <dbReference type="NCBI Taxonomy" id="747676"/>
    <lineage>
        <taxon>Eukaryota</taxon>
        <taxon>Fungi</taxon>
        <taxon>Dikarya</taxon>
        <taxon>Basidiomycota</taxon>
        <taxon>Pucciniomycotina</taxon>
        <taxon>Pucciniomycetes</taxon>
        <taxon>Pucciniales</taxon>
        <taxon>Melampsoraceae</taxon>
        <taxon>Melampsora</taxon>
    </lineage>
</organism>
<gene>
    <name evidence="1" type="ORF">MELLADRAFT_110590</name>
</gene>
<dbReference type="RefSeq" id="XP_007414803.1">
    <property type="nucleotide sequence ID" value="XM_007414741.1"/>
</dbReference>
<dbReference type="InParanoid" id="F4S0A9"/>
<dbReference type="KEGG" id="mlr:MELLADRAFT_110590"/>
<dbReference type="GeneID" id="18924126"/>
<sequence length="530" mass="61018">MPPSSRKAQLNLWREIASKRHEGTKPVDSHLDFIQSRFEELDSEGFVWSKDSILAIFLQVGLPEGPHSTFSSEVKELIQIEELRHRSHPRGLMNLPIEIFNKILESLDDMARHEHHALDYLKRKRIAVISDSDHKTPYMTCLPQNSPILNTIQTFSLACPEVYQLCRPWLWRKLRFPTRLPAPIELWTEDILLRQGSLVRSLTLHLSQNCTRPHGLMHRDPFYDNLTLNREDAHPERVSPKNAKDLINRSPNLSELTIDYIHQRHPEDTVGLSAFLSELVPLITSLKQLRRLTLVKFIPSGARIRFPTELLLGLPLLESLQCSDMFLSSDQGKLGDDSFGFALSKLQHLSTLHLSSVKGIDKHWCLYNWPKTITNLTIDWCDDLTPSSAQQVIHHIAPHLTNLGLSFEQRDVSWEINTGWDPGRLFSLPSLTDLQLDTRNPELLDSFQDCESLGYLKWTYITLEDCRTLNGILSRGTWPQLKRLSVHASILISLSAPDPQNQAIRDELDSLEDYCKQFNIEAYVRRPLHR</sequence>
<proteinExistence type="predicted"/>
<reference evidence="2" key="1">
    <citation type="journal article" date="2011" name="Proc. Natl. Acad. Sci. U.S.A.">
        <title>Obligate biotrophy features unraveled by the genomic analysis of rust fungi.</title>
        <authorList>
            <person name="Duplessis S."/>
            <person name="Cuomo C.A."/>
            <person name="Lin Y.-C."/>
            <person name="Aerts A."/>
            <person name="Tisserant E."/>
            <person name="Veneault-Fourrey C."/>
            <person name="Joly D.L."/>
            <person name="Hacquard S."/>
            <person name="Amselem J."/>
            <person name="Cantarel B.L."/>
            <person name="Chiu R."/>
            <person name="Coutinho P.M."/>
            <person name="Feau N."/>
            <person name="Field M."/>
            <person name="Frey P."/>
            <person name="Gelhaye E."/>
            <person name="Goldberg J."/>
            <person name="Grabherr M.G."/>
            <person name="Kodira C.D."/>
            <person name="Kohler A."/>
            <person name="Kuees U."/>
            <person name="Lindquist E.A."/>
            <person name="Lucas S.M."/>
            <person name="Mago R."/>
            <person name="Mauceli E."/>
            <person name="Morin E."/>
            <person name="Murat C."/>
            <person name="Pangilinan J.L."/>
            <person name="Park R."/>
            <person name="Pearson M."/>
            <person name="Quesneville H."/>
            <person name="Rouhier N."/>
            <person name="Sakthikumar S."/>
            <person name="Salamov A.A."/>
            <person name="Schmutz J."/>
            <person name="Selles B."/>
            <person name="Shapiro H."/>
            <person name="Tanguay P."/>
            <person name="Tuskan G.A."/>
            <person name="Henrissat B."/>
            <person name="Van de Peer Y."/>
            <person name="Rouze P."/>
            <person name="Ellis J.G."/>
            <person name="Dodds P.N."/>
            <person name="Schein J.E."/>
            <person name="Zhong S."/>
            <person name="Hamelin R.C."/>
            <person name="Grigoriev I.V."/>
            <person name="Szabo L.J."/>
            <person name="Martin F."/>
        </authorList>
    </citation>
    <scope>NUCLEOTIDE SEQUENCE [LARGE SCALE GENOMIC DNA]</scope>
    <source>
        <strain evidence="2">98AG31 / pathotype 3-4-7</strain>
    </source>
</reference>
<evidence type="ECO:0000313" key="1">
    <source>
        <dbReference type="EMBL" id="EGG01969.1"/>
    </source>
</evidence>
<protein>
    <recommendedName>
        <fullName evidence="3">F-box domain-containing protein</fullName>
    </recommendedName>
</protein>
<dbReference type="VEuPathDB" id="FungiDB:MELLADRAFT_110590"/>
<dbReference type="EMBL" id="GL883134">
    <property type="protein sequence ID" value="EGG01969.1"/>
    <property type="molecule type" value="Genomic_DNA"/>
</dbReference>
<evidence type="ECO:0000313" key="2">
    <source>
        <dbReference type="Proteomes" id="UP000001072"/>
    </source>
</evidence>
<dbReference type="SUPFAM" id="SSF52047">
    <property type="entry name" value="RNI-like"/>
    <property type="match status" value="1"/>
</dbReference>
<dbReference type="InterPro" id="IPR032675">
    <property type="entry name" value="LRR_dom_sf"/>
</dbReference>
<dbReference type="Gene3D" id="3.80.10.10">
    <property type="entry name" value="Ribonuclease Inhibitor"/>
    <property type="match status" value="1"/>
</dbReference>
<dbReference type="OrthoDB" id="10554836at2759"/>
<dbReference type="HOGENOM" id="CLU_038719_0_0_1"/>
<dbReference type="AlphaFoldDB" id="F4S0A9"/>
<accession>F4S0A9</accession>